<feature type="transmembrane region" description="Helical" evidence="9">
    <location>
        <begin position="24"/>
        <end position="44"/>
    </location>
</feature>
<dbReference type="PANTHER" id="PTHR36016">
    <property type="entry name" value="CLAVATA3/ESR (CLE)-RELATED PROTEIN 7"/>
    <property type="match status" value="1"/>
</dbReference>
<proteinExistence type="inferred from homology"/>
<evidence type="ECO:0000256" key="6">
    <source>
        <dbReference type="ARBA" id="ARBA00023180"/>
    </source>
</evidence>
<keyword evidence="11" id="KW-1185">Reference proteome</keyword>
<feature type="region of interest" description="Disordered" evidence="8">
    <location>
        <begin position="86"/>
        <end position="107"/>
    </location>
</feature>
<feature type="compositionally biased region" description="Polar residues" evidence="8">
    <location>
        <begin position="86"/>
        <end position="95"/>
    </location>
</feature>
<evidence type="ECO:0000256" key="3">
    <source>
        <dbReference type="ARBA" id="ARBA00022525"/>
    </source>
</evidence>
<dbReference type="PANTHER" id="PTHR36016:SF1">
    <property type="entry name" value="CLAVATA3_ESR (CLE)-RELATED PROTEIN 5-RELATED"/>
    <property type="match status" value="1"/>
</dbReference>
<keyword evidence="7" id="KW-0379">Hydroxylation</keyword>
<evidence type="ECO:0000313" key="11">
    <source>
        <dbReference type="Proteomes" id="UP001165190"/>
    </source>
</evidence>
<dbReference type="OrthoDB" id="1406315at2759"/>
<keyword evidence="9" id="KW-0472">Membrane</keyword>
<evidence type="ECO:0000256" key="5">
    <source>
        <dbReference type="ARBA" id="ARBA00022782"/>
    </source>
</evidence>
<comment type="subcellular location">
    <subcellularLocation>
        <location evidence="1">Secreted</location>
        <location evidence="1">Extracellular space</location>
    </subcellularLocation>
</comment>
<dbReference type="GO" id="GO:0005576">
    <property type="term" value="C:extracellular region"/>
    <property type="evidence" value="ECO:0007669"/>
    <property type="project" value="UniProtKB-SubCell"/>
</dbReference>
<evidence type="ECO:0000256" key="4">
    <source>
        <dbReference type="ARBA" id="ARBA00022729"/>
    </source>
</evidence>
<evidence type="ECO:0000256" key="9">
    <source>
        <dbReference type="SAM" id="Phobius"/>
    </source>
</evidence>
<dbReference type="InterPro" id="IPR039617">
    <property type="entry name" value="CLAVATA3-CLE"/>
</dbReference>
<accession>A0A9W7MGM7</accession>
<evidence type="ECO:0000313" key="10">
    <source>
        <dbReference type="EMBL" id="GMI99319.1"/>
    </source>
</evidence>
<keyword evidence="4" id="KW-0732">Signal</keyword>
<dbReference type="AlphaFoldDB" id="A0A9W7MGM7"/>
<comment type="caution">
    <text evidence="10">The sequence shown here is derived from an EMBL/GenBank/DDBJ whole genome shotgun (WGS) entry which is preliminary data.</text>
</comment>
<reference evidence="10" key="1">
    <citation type="submission" date="2023-05" db="EMBL/GenBank/DDBJ databases">
        <title>Genome and transcriptome analyses reveal genes involved in the formation of fine ridges on petal epidermal cells in Hibiscus trionum.</title>
        <authorList>
            <person name="Koshimizu S."/>
            <person name="Masuda S."/>
            <person name="Ishii T."/>
            <person name="Shirasu K."/>
            <person name="Hoshino A."/>
            <person name="Arita M."/>
        </authorList>
    </citation>
    <scope>NUCLEOTIDE SEQUENCE</scope>
    <source>
        <strain evidence="10">Hamamatsu line</strain>
    </source>
</reference>
<sequence length="107" mass="11900">MHSCNHLKPLIFISIVSSSAIHNMAKYSTVVSALTVFLILVSMLPMSSEARILRPAESDTQSVSDTQHLLHKLGFDLRRLNRYQESATRVSSSDRVSPGGPDPQHHF</sequence>
<evidence type="ECO:0000256" key="1">
    <source>
        <dbReference type="ARBA" id="ARBA00004239"/>
    </source>
</evidence>
<gene>
    <name evidence="10" type="ORF">HRI_003601200</name>
</gene>
<keyword evidence="3" id="KW-0964">Secreted</keyword>
<keyword evidence="9" id="KW-0812">Transmembrane</keyword>
<dbReference type="Proteomes" id="UP001165190">
    <property type="component" value="Unassembled WGS sequence"/>
</dbReference>
<evidence type="ECO:0000256" key="2">
    <source>
        <dbReference type="ARBA" id="ARBA00005416"/>
    </source>
</evidence>
<keyword evidence="6" id="KW-0325">Glycoprotein</keyword>
<dbReference type="EMBL" id="BSYR01000034">
    <property type="protein sequence ID" value="GMI99319.1"/>
    <property type="molecule type" value="Genomic_DNA"/>
</dbReference>
<name>A0A9W7MGM7_HIBTR</name>
<organism evidence="10 11">
    <name type="scientific">Hibiscus trionum</name>
    <name type="common">Flower of an hour</name>
    <dbReference type="NCBI Taxonomy" id="183268"/>
    <lineage>
        <taxon>Eukaryota</taxon>
        <taxon>Viridiplantae</taxon>
        <taxon>Streptophyta</taxon>
        <taxon>Embryophyta</taxon>
        <taxon>Tracheophyta</taxon>
        <taxon>Spermatophyta</taxon>
        <taxon>Magnoliopsida</taxon>
        <taxon>eudicotyledons</taxon>
        <taxon>Gunneridae</taxon>
        <taxon>Pentapetalae</taxon>
        <taxon>rosids</taxon>
        <taxon>malvids</taxon>
        <taxon>Malvales</taxon>
        <taxon>Malvaceae</taxon>
        <taxon>Malvoideae</taxon>
        <taxon>Hibiscus</taxon>
    </lineage>
</organism>
<evidence type="ECO:0000256" key="8">
    <source>
        <dbReference type="SAM" id="MobiDB-lite"/>
    </source>
</evidence>
<keyword evidence="5" id="KW-0221">Differentiation</keyword>
<comment type="similarity">
    <text evidence="2">Belongs to the CLV3/ESR signal peptide family.</text>
</comment>
<dbReference type="GO" id="GO:0030154">
    <property type="term" value="P:cell differentiation"/>
    <property type="evidence" value="ECO:0007669"/>
    <property type="project" value="UniProtKB-KW"/>
</dbReference>
<keyword evidence="9" id="KW-1133">Transmembrane helix</keyword>
<evidence type="ECO:0000256" key="7">
    <source>
        <dbReference type="ARBA" id="ARBA00023278"/>
    </source>
</evidence>
<protein>
    <submittedName>
        <fullName evidence="10">Uncharacterized protein</fullName>
    </submittedName>
</protein>